<keyword evidence="1" id="KW-0812">Transmembrane</keyword>
<feature type="non-terminal residue" evidence="2">
    <location>
        <position position="1"/>
    </location>
</feature>
<reference evidence="2" key="1">
    <citation type="journal article" date="2014" name="Mol. Biochem. Parasitol.">
        <title>Mitochondrial genomes of Meloidogyne chitwoodi and M. incognita (Nematoda: Tylenchina): comparative analysis, gene order and phylogenetic relationships with other nematodes.</title>
        <authorList>
            <person name="Humphreys-Pereira D.A."/>
            <person name="Elling A.A."/>
        </authorList>
    </citation>
    <scope>NUCLEOTIDE SEQUENCE</scope>
</reference>
<gene>
    <name evidence="2" type="primary">nad4L</name>
</gene>
<feature type="transmembrane region" description="Helical" evidence="1">
    <location>
        <begin position="46"/>
        <end position="69"/>
    </location>
</feature>
<keyword evidence="2" id="KW-0496">Mitochondrion</keyword>
<keyword evidence="1" id="KW-1133">Transmembrane helix</keyword>
<evidence type="ECO:0000256" key="1">
    <source>
        <dbReference type="SAM" id="Phobius"/>
    </source>
</evidence>
<name>A0A023VW25_MELCH</name>
<evidence type="ECO:0000313" key="2">
    <source>
        <dbReference type="EMBL" id="AHY20091.1"/>
    </source>
</evidence>
<feature type="transmembrane region" description="Helical" evidence="1">
    <location>
        <begin position="6"/>
        <end position="34"/>
    </location>
</feature>
<organism evidence="2">
    <name type="scientific">Meloidogyne chitwoodi</name>
    <name type="common">Columbia root-knot nematode worm</name>
    <dbReference type="NCBI Taxonomy" id="59747"/>
    <lineage>
        <taxon>Eukaryota</taxon>
        <taxon>Metazoa</taxon>
        <taxon>Ecdysozoa</taxon>
        <taxon>Nematoda</taxon>
        <taxon>Chromadorea</taxon>
        <taxon>Rhabditida</taxon>
        <taxon>Tylenchina</taxon>
        <taxon>Tylenchomorpha</taxon>
        <taxon>Tylenchoidea</taxon>
        <taxon>Meloidogynidae</taxon>
        <taxon>Meloidogyninae</taxon>
        <taxon>Meloidogyne</taxon>
    </lineage>
</organism>
<keyword evidence="1" id="KW-0472">Membrane</keyword>
<proteinExistence type="predicted"/>
<dbReference type="AlphaFoldDB" id="A0A023VW25"/>
<geneLocation type="mitochondrion" evidence="2"/>
<protein>
    <submittedName>
        <fullName evidence="2">NADH dehydrogenase subunit 4L</fullName>
    </submittedName>
</protein>
<sequence length="78" mass="9352">LSLLIFIMLIFILLKFYRLIYVLLSIELLFLSLLFLFLELNKINDYFLFMIFGVFSSVFCISVFLKYVIFFGCDFVSF</sequence>
<dbReference type="EMBL" id="KJ476150">
    <property type="protein sequence ID" value="AHY20091.1"/>
    <property type="molecule type" value="Genomic_DNA"/>
</dbReference>
<accession>A0A023VW25</accession>